<dbReference type="Pfam" id="PF01250">
    <property type="entry name" value="Ribosomal_S6"/>
    <property type="match status" value="1"/>
</dbReference>
<dbReference type="NCBIfam" id="TIGR00166">
    <property type="entry name" value="S6"/>
    <property type="match status" value="1"/>
</dbReference>
<dbReference type="GO" id="GO:0070181">
    <property type="term" value="F:small ribosomal subunit rRNA binding"/>
    <property type="evidence" value="ECO:0007669"/>
    <property type="project" value="TreeGrafter"/>
</dbReference>
<keyword evidence="3" id="KW-1185">Reference proteome</keyword>
<dbReference type="Gene3D" id="3.30.70.60">
    <property type="match status" value="1"/>
</dbReference>
<dbReference type="InterPro" id="IPR020814">
    <property type="entry name" value="Ribosomal_S6_plastid/chlpt"/>
</dbReference>
<dbReference type="GO" id="GO:0003735">
    <property type="term" value="F:structural constituent of ribosome"/>
    <property type="evidence" value="ECO:0007669"/>
    <property type="project" value="InterPro"/>
</dbReference>
<dbReference type="CDD" id="cd15465">
    <property type="entry name" value="bS6_mito"/>
    <property type="match status" value="1"/>
</dbReference>
<dbReference type="InterPro" id="IPR000529">
    <property type="entry name" value="Ribosomal_bS6"/>
</dbReference>
<reference evidence="2" key="1">
    <citation type="journal article" date="2020" name="Fungal Divers.">
        <title>Resolving the Mortierellaceae phylogeny through synthesis of multi-gene phylogenetics and phylogenomics.</title>
        <authorList>
            <person name="Vandepol N."/>
            <person name="Liber J."/>
            <person name="Desiro A."/>
            <person name="Na H."/>
            <person name="Kennedy M."/>
            <person name="Barry K."/>
            <person name="Grigoriev I.V."/>
            <person name="Miller A.N."/>
            <person name="O'Donnell K."/>
            <person name="Stajich J.E."/>
            <person name="Bonito G."/>
        </authorList>
    </citation>
    <scope>NUCLEOTIDE SEQUENCE</scope>
    <source>
        <strain evidence="2">BC1065</strain>
    </source>
</reference>
<comment type="similarity">
    <text evidence="1">Belongs to the bacterial ribosomal protein bS6 family.</text>
</comment>
<dbReference type="HAMAP" id="MF_00360">
    <property type="entry name" value="Ribosomal_bS6"/>
    <property type="match status" value="1"/>
</dbReference>
<evidence type="ECO:0000256" key="1">
    <source>
        <dbReference type="ARBA" id="ARBA00009512"/>
    </source>
</evidence>
<protein>
    <recommendedName>
        <fullName evidence="4">Ribosomal protein S6</fullName>
    </recommendedName>
</protein>
<comment type="caution">
    <text evidence="2">The sequence shown here is derived from an EMBL/GenBank/DDBJ whole genome shotgun (WGS) entry which is preliminary data.</text>
</comment>
<evidence type="ECO:0000313" key="3">
    <source>
        <dbReference type="Proteomes" id="UP000807716"/>
    </source>
</evidence>
<dbReference type="PANTHER" id="PTHR21011:SF1">
    <property type="entry name" value="SMALL RIBOSOMAL SUBUNIT PROTEIN BS6M"/>
    <property type="match status" value="1"/>
</dbReference>
<dbReference type="PANTHER" id="PTHR21011">
    <property type="entry name" value="MITOCHONDRIAL 28S RIBOSOMAL PROTEIN S6"/>
    <property type="match status" value="1"/>
</dbReference>
<dbReference type="SUPFAM" id="SSF54995">
    <property type="entry name" value="Ribosomal protein S6"/>
    <property type="match status" value="1"/>
</dbReference>
<dbReference type="OrthoDB" id="10259681at2759"/>
<dbReference type="GO" id="GO:0005763">
    <property type="term" value="C:mitochondrial small ribosomal subunit"/>
    <property type="evidence" value="ECO:0007669"/>
    <property type="project" value="TreeGrafter"/>
</dbReference>
<dbReference type="InterPro" id="IPR035980">
    <property type="entry name" value="Ribosomal_bS6_sf"/>
</dbReference>
<dbReference type="EMBL" id="JAAAJB010000739">
    <property type="protein sequence ID" value="KAG0251581.1"/>
    <property type="molecule type" value="Genomic_DNA"/>
</dbReference>
<dbReference type="Proteomes" id="UP000807716">
    <property type="component" value="Unassembled WGS sequence"/>
</dbReference>
<evidence type="ECO:0000313" key="2">
    <source>
        <dbReference type="EMBL" id="KAG0251581.1"/>
    </source>
</evidence>
<name>A0A9P6PRZ7_9FUNG</name>
<dbReference type="GO" id="GO:0006412">
    <property type="term" value="P:translation"/>
    <property type="evidence" value="ECO:0007669"/>
    <property type="project" value="InterPro"/>
</dbReference>
<gene>
    <name evidence="2" type="ORF">DFQ27_008661</name>
</gene>
<dbReference type="InterPro" id="IPR014717">
    <property type="entry name" value="Transl_elong_EF1B/ribsomal_bS6"/>
</dbReference>
<organism evidence="2 3">
    <name type="scientific">Actinomortierella ambigua</name>
    <dbReference type="NCBI Taxonomy" id="1343610"/>
    <lineage>
        <taxon>Eukaryota</taxon>
        <taxon>Fungi</taxon>
        <taxon>Fungi incertae sedis</taxon>
        <taxon>Mucoromycota</taxon>
        <taxon>Mortierellomycotina</taxon>
        <taxon>Mortierellomycetes</taxon>
        <taxon>Mortierellales</taxon>
        <taxon>Mortierellaceae</taxon>
        <taxon>Actinomortierella</taxon>
    </lineage>
</organism>
<accession>A0A9P6PRZ7</accession>
<evidence type="ECO:0008006" key="4">
    <source>
        <dbReference type="Google" id="ProtNLM"/>
    </source>
</evidence>
<sequence>MVFYELFCISRSRLVEANLKDLVKQSSLIVMNKGGVVRALKPWGEKQLPYRIRRHQEYHHEGFHWVMQFDANPTVVGELTKKLNVDPRVLRHSVIKIGTKLEDVVQSPEKTGLRL</sequence>
<proteinExistence type="inferred from homology"/>
<dbReference type="AlphaFoldDB" id="A0A9P6PRZ7"/>